<dbReference type="Pfam" id="PF07992">
    <property type="entry name" value="Pyr_redox_2"/>
    <property type="match status" value="1"/>
</dbReference>
<keyword evidence="6" id="KW-0520">NAD</keyword>
<dbReference type="SUPFAM" id="SSF51735">
    <property type="entry name" value="NAD(P)-binding Rossmann-fold domains"/>
    <property type="match status" value="1"/>
</dbReference>
<dbReference type="InterPro" id="IPR016156">
    <property type="entry name" value="FAD/NAD-linked_Rdtase_dimer_sf"/>
</dbReference>
<dbReference type="InterPro" id="IPR012302">
    <property type="entry name" value="Malic_NAD-bd"/>
</dbReference>
<dbReference type="InterPro" id="IPR050446">
    <property type="entry name" value="FAD-oxidoreductase/Apoptosis"/>
</dbReference>
<evidence type="ECO:0000256" key="9">
    <source>
        <dbReference type="ARBA" id="ARBA00038920"/>
    </source>
</evidence>
<evidence type="ECO:0000256" key="7">
    <source>
        <dbReference type="ARBA" id="ARBA00023284"/>
    </source>
</evidence>
<comment type="catalytic activity">
    <reaction evidence="10">
        <text>2 monodehydro-L-ascorbate radical + NADH + H(+) = 2 L-ascorbate + NAD(+)</text>
        <dbReference type="Rhea" id="RHEA:14581"/>
        <dbReference type="ChEBI" id="CHEBI:15378"/>
        <dbReference type="ChEBI" id="CHEBI:38290"/>
        <dbReference type="ChEBI" id="CHEBI:57540"/>
        <dbReference type="ChEBI" id="CHEBI:57945"/>
        <dbReference type="ChEBI" id="CHEBI:59513"/>
        <dbReference type="EC" id="1.6.5.4"/>
    </reaction>
</comment>
<proteinExistence type="inferred from homology"/>
<evidence type="ECO:0000256" key="8">
    <source>
        <dbReference type="ARBA" id="ARBA00037189"/>
    </source>
</evidence>
<evidence type="ECO:0000256" key="6">
    <source>
        <dbReference type="ARBA" id="ARBA00023027"/>
    </source>
</evidence>
<accession>A0ABQ5CSS7</accession>
<dbReference type="Pfam" id="PF21791">
    <property type="entry name" value="MDHAR3-like_C"/>
    <property type="match status" value="1"/>
</dbReference>
<dbReference type="PANTHER" id="PTHR43557">
    <property type="entry name" value="APOPTOSIS-INDUCING FACTOR 1"/>
    <property type="match status" value="1"/>
</dbReference>
<dbReference type="Gene3D" id="3.30.390.30">
    <property type="match status" value="1"/>
</dbReference>
<dbReference type="InterPro" id="IPR036291">
    <property type="entry name" value="NAD(P)-bd_dom_sf"/>
</dbReference>
<dbReference type="Proteomes" id="UP001151760">
    <property type="component" value="Unassembled WGS sequence"/>
</dbReference>
<keyword evidence="3" id="KW-0285">Flavoprotein</keyword>
<evidence type="ECO:0000256" key="2">
    <source>
        <dbReference type="ARBA" id="ARBA00006442"/>
    </source>
</evidence>
<dbReference type="InterPro" id="IPR023753">
    <property type="entry name" value="FAD/NAD-binding_dom"/>
</dbReference>
<dbReference type="SUPFAM" id="SSF51905">
    <property type="entry name" value="FAD/NAD(P)-binding domain"/>
    <property type="match status" value="1"/>
</dbReference>
<evidence type="ECO:0000256" key="10">
    <source>
        <dbReference type="ARBA" id="ARBA00048948"/>
    </source>
</evidence>
<name>A0ABQ5CSS7_9ASTR</name>
<organism evidence="12 13">
    <name type="scientific">Tanacetum coccineum</name>
    <dbReference type="NCBI Taxonomy" id="301880"/>
    <lineage>
        <taxon>Eukaryota</taxon>
        <taxon>Viridiplantae</taxon>
        <taxon>Streptophyta</taxon>
        <taxon>Embryophyta</taxon>
        <taxon>Tracheophyta</taxon>
        <taxon>Spermatophyta</taxon>
        <taxon>Magnoliopsida</taxon>
        <taxon>eudicotyledons</taxon>
        <taxon>Gunneridae</taxon>
        <taxon>Pentapetalae</taxon>
        <taxon>asterids</taxon>
        <taxon>campanulids</taxon>
        <taxon>Asterales</taxon>
        <taxon>Asteraceae</taxon>
        <taxon>Asteroideae</taxon>
        <taxon>Anthemideae</taxon>
        <taxon>Anthemidinae</taxon>
        <taxon>Tanacetum</taxon>
    </lineage>
</organism>
<comment type="caution">
    <text evidence="12">The sequence shown here is derived from an EMBL/GenBank/DDBJ whole genome shotgun (WGS) entry which is preliminary data.</text>
</comment>
<reference evidence="12" key="2">
    <citation type="submission" date="2022-01" db="EMBL/GenBank/DDBJ databases">
        <authorList>
            <person name="Yamashiro T."/>
            <person name="Shiraishi A."/>
            <person name="Satake H."/>
            <person name="Nakayama K."/>
        </authorList>
    </citation>
    <scope>NUCLEOTIDE SEQUENCE</scope>
</reference>
<dbReference type="InterPro" id="IPR036188">
    <property type="entry name" value="FAD/NAD-bd_sf"/>
</dbReference>
<sequence>MHKFLFLGAGEIVAPLEETHKKVWLVDLKGLIVKSRLNSLQHFKKPWAHDHELVREFLDAVKLIRPTMLIGSSGAGQTFTKDVVEAMASFNELIYGVRYDHSSHRSVTTSIWLHRFVTTSMMASSLVVAYKHELGRKDDENRILRYGEYVVVSVPRLFIDDIVAFYEGYYQKKGVTIIKGNVASGFTKNDHGEVKEVKLKDGRVLEADIVVVGVGAGPLTNLFKWQVEEDKGGIKVCVHLIIFLIEYIPFPQLVISLGLFCLLMTNGCLIKTSVPDVYDVGDVATFPMKLYGDIRRVEHVDHSRKSAEQAVKEMISKLITTFHSSILVHLIYHGSFMGIMLVNGDTVIFGDHDPSSAKPKFGSYWIKDGKVVGAFLEGGAAEENQANCQSCKSTTTSLELGGACHRGS</sequence>
<keyword evidence="13" id="KW-1185">Reference proteome</keyword>
<feature type="domain" description="Malic enzyme NAD-binding" evidence="11">
    <location>
        <begin position="2"/>
        <end position="151"/>
    </location>
</feature>
<dbReference type="Gene3D" id="3.40.50.720">
    <property type="entry name" value="NAD(P)-binding Rossmann-like Domain"/>
    <property type="match status" value="1"/>
</dbReference>
<evidence type="ECO:0000259" key="11">
    <source>
        <dbReference type="SMART" id="SM00919"/>
    </source>
</evidence>
<protein>
    <recommendedName>
        <fullName evidence="9">monodehydroascorbate reductase (NADH)</fullName>
        <ecNumber evidence="9">1.6.5.4</ecNumber>
    </recommendedName>
</protein>
<evidence type="ECO:0000313" key="12">
    <source>
        <dbReference type="EMBL" id="GJT29680.1"/>
    </source>
</evidence>
<comment type="cofactor">
    <cofactor evidence="1">
        <name>FAD</name>
        <dbReference type="ChEBI" id="CHEBI:57692"/>
    </cofactor>
</comment>
<keyword evidence="4" id="KW-0274">FAD</keyword>
<comment type="function">
    <text evidence="8">Catalyzes the conversion of monodehydroascorbate to ascorbate, oxidizing NADH in the process.</text>
</comment>
<reference evidence="12" key="1">
    <citation type="journal article" date="2022" name="Int. J. Mol. Sci.">
        <title>Draft Genome of Tanacetum Coccineum: Genomic Comparison of Closely Related Tanacetum-Family Plants.</title>
        <authorList>
            <person name="Yamashiro T."/>
            <person name="Shiraishi A."/>
            <person name="Nakayama K."/>
            <person name="Satake H."/>
        </authorList>
    </citation>
    <scope>NUCLEOTIDE SEQUENCE</scope>
</reference>
<evidence type="ECO:0000256" key="5">
    <source>
        <dbReference type="ARBA" id="ARBA00023002"/>
    </source>
</evidence>
<dbReference type="SMART" id="SM00919">
    <property type="entry name" value="Malic_M"/>
    <property type="match status" value="1"/>
</dbReference>
<keyword evidence="7" id="KW-0676">Redox-active center</keyword>
<dbReference type="Pfam" id="PF03949">
    <property type="entry name" value="Malic_M"/>
    <property type="match status" value="1"/>
</dbReference>
<dbReference type="EC" id="1.6.5.4" evidence="9"/>
<dbReference type="PANTHER" id="PTHR43557:SF5">
    <property type="entry name" value="MONODEHYDROASCORBATE REDUCTASE 1, PEROXISOMAL"/>
    <property type="match status" value="1"/>
</dbReference>
<dbReference type="EMBL" id="BQNB010014563">
    <property type="protein sequence ID" value="GJT29680.1"/>
    <property type="molecule type" value="Genomic_DNA"/>
</dbReference>
<evidence type="ECO:0000256" key="4">
    <source>
        <dbReference type="ARBA" id="ARBA00022827"/>
    </source>
</evidence>
<gene>
    <name evidence="12" type="ORF">Tco_0909955</name>
</gene>
<keyword evidence="5" id="KW-0560">Oxidoreductase</keyword>
<dbReference type="InterPro" id="IPR048618">
    <property type="entry name" value="MDHAR3-like_C"/>
</dbReference>
<dbReference type="Gene3D" id="3.50.50.60">
    <property type="entry name" value="FAD/NAD(P)-binding domain"/>
    <property type="match status" value="2"/>
</dbReference>
<comment type="similarity">
    <text evidence="2">Belongs to the FAD-dependent oxidoreductase family.</text>
</comment>
<evidence type="ECO:0000313" key="13">
    <source>
        <dbReference type="Proteomes" id="UP001151760"/>
    </source>
</evidence>
<evidence type="ECO:0000256" key="1">
    <source>
        <dbReference type="ARBA" id="ARBA00001974"/>
    </source>
</evidence>
<evidence type="ECO:0000256" key="3">
    <source>
        <dbReference type="ARBA" id="ARBA00022630"/>
    </source>
</evidence>